<dbReference type="SUPFAM" id="SSF48371">
    <property type="entry name" value="ARM repeat"/>
    <property type="match status" value="1"/>
</dbReference>
<dbReference type="EMBL" id="CAJNOJ010000118">
    <property type="protein sequence ID" value="CAF1149290.1"/>
    <property type="molecule type" value="Genomic_DNA"/>
</dbReference>
<sequence length="483" mass="54799">MNSPLLLTDKQVQQFLIDGYLVLRPSSLDDNFHSSIYTEISSIFAREGNPGNNLLPKLPQLQQVFNDPVVHGALISLLGANYTMQPHRHPHLTKPNTRDQQWHKDSYFAYQKPLCHHQLRYVMAMYYPQHTTLEMGPTAIKPQTQYLVKYHAASENNPQNDIRMVCSAGTVVLIHYDIVHKGTANQTAETNRFMFKFQFNRLEEPTKPTWNHDPSNASYDAADAGLLQPIVKHIWNWLLGGINTPSASATDQQASNWETKLHDKDGMVRLNAAYNLALNNQYHILIKQLYHHQAIVRYEAAYALTACRFSKDAIKELQIVLDKEAQNENQALCIAFIFSEMGSVALEAIPMLIHVIKTNQSRLVKLYCCEALGNVQSNEEYDHHSVVQCLIEMVCNRSDEEEDSKDASHVRFTAALSIAKLGSKANEATDAVKNALYFDPNRYVNGNALLALERIGSIEALKIVLDYLKISRWCSKTTTHSLY</sequence>
<dbReference type="InterPro" id="IPR016024">
    <property type="entry name" value="ARM-type_fold"/>
</dbReference>
<comment type="caution">
    <text evidence="1">The sequence shown here is derived from an EMBL/GenBank/DDBJ whole genome shotgun (WGS) entry which is preliminary data.</text>
</comment>
<evidence type="ECO:0000313" key="4">
    <source>
        <dbReference type="Proteomes" id="UP000663852"/>
    </source>
</evidence>
<evidence type="ECO:0008006" key="5">
    <source>
        <dbReference type="Google" id="ProtNLM"/>
    </source>
</evidence>
<keyword evidence="3" id="KW-1185">Reference proteome</keyword>
<dbReference type="Proteomes" id="UP000663852">
    <property type="component" value="Unassembled WGS sequence"/>
</dbReference>
<dbReference type="InterPro" id="IPR008775">
    <property type="entry name" value="Phytyl_CoA_dOase-like"/>
</dbReference>
<dbReference type="SUPFAM" id="SSF51197">
    <property type="entry name" value="Clavaminate synthase-like"/>
    <property type="match status" value="1"/>
</dbReference>
<dbReference type="Gene3D" id="1.25.10.10">
    <property type="entry name" value="Leucine-rich Repeat Variant"/>
    <property type="match status" value="1"/>
</dbReference>
<accession>A0A814SR15</accession>
<dbReference type="AlphaFoldDB" id="A0A814SR15"/>
<dbReference type="EMBL" id="CAJNOR010002622">
    <property type="protein sequence ID" value="CAF1319534.1"/>
    <property type="molecule type" value="Genomic_DNA"/>
</dbReference>
<dbReference type="Pfam" id="PF05721">
    <property type="entry name" value="PhyH"/>
    <property type="match status" value="1"/>
</dbReference>
<dbReference type="InterPro" id="IPR011989">
    <property type="entry name" value="ARM-like"/>
</dbReference>
<dbReference type="Proteomes" id="UP000663828">
    <property type="component" value="Unassembled WGS sequence"/>
</dbReference>
<evidence type="ECO:0000313" key="3">
    <source>
        <dbReference type="Proteomes" id="UP000663828"/>
    </source>
</evidence>
<organism evidence="1 4">
    <name type="scientific">Adineta ricciae</name>
    <name type="common">Rotifer</name>
    <dbReference type="NCBI Taxonomy" id="249248"/>
    <lineage>
        <taxon>Eukaryota</taxon>
        <taxon>Metazoa</taxon>
        <taxon>Spiralia</taxon>
        <taxon>Gnathifera</taxon>
        <taxon>Rotifera</taxon>
        <taxon>Eurotatoria</taxon>
        <taxon>Bdelloidea</taxon>
        <taxon>Adinetida</taxon>
        <taxon>Adinetidae</taxon>
        <taxon>Adineta</taxon>
    </lineage>
</organism>
<name>A0A814SR15_ADIRI</name>
<evidence type="ECO:0000313" key="1">
    <source>
        <dbReference type="EMBL" id="CAF1149290.1"/>
    </source>
</evidence>
<reference evidence="1" key="1">
    <citation type="submission" date="2021-02" db="EMBL/GenBank/DDBJ databases">
        <authorList>
            <person name="Nowell W R."/>
        </authorList>
    </citation>
    <scope>NUCLEOTIDE SEQUENCE</scope>
</reference>
<evidence type="ECO:0000313" key="2">
    <source>
        <dbReference type="EMBL" id="CAF1319534.1"/>
    </source>
</evidence>
<protein>
    <recommendedName>
        <fullName evidence="5">Phytanoyl-CoA dioxygenase</fullName>
    </recommendedName>
</protein>
<gene>
    <name evidence="1" type="ORF">EDS130_LOCUS22521</name>
    <name evidence="2" type="ORF">XAT740_LOCUS29833</name>
</gene>
<dbReference type="Gene3D" id="2.60.120.620">
    <property type="entry name" value="q2cbj1_9rhob like domain"/>
    <property type="match status" value="1"/>
</dbReference>
<proteinExistence type="predicted"/>
<dbReference type="OrthoDB" id="10256432at2759"/>